<keyword evidence="1" id="KW-1133">Transmembrane helix</keyword>
<evidence type="ECO:0000259" key="2">
    <source>
        <dbReference type="Pfam" id="PF21741"/>
    </source>
</evidence>
<keyword evidence="4" id="KW-1185">Reference proteome</keyword>
<protein>
    <recommendedName>
        <fullName evidence="2">DUF6867 domain-containing protein</fullName>
    </recommendedName>
</protein>
<feature type="transmembrane region" description="Helical" evidence="1">
    <location>
        <begin position="40"/>
        <end position="60"/>
    </location>
</feature>
<evidence type="ECO:0000313" key="4">
    <source>
        <dbReference type="Proteomes" id="UP000595197"/>
    </source>
</evidence>
<feature type="transmembrane region" description="Helical" evidence="1">
    <location>
        <begin position="6"/>
        <end position="28"/>
    </location>
</feature>
<dbReference type="Pfam" id="PF21741">
    <property type="entry name" value="DUF6867"/>
    <property type="match status" value="1"/>
</dbReference>
<keyword evidence="1" id="KW-0472">Membrane</keyword>
<evidence type="ECO:0000256" key="1">
    <source>
        <dbReference type="SAM" id="Phobius"/>
    </source>
</evidence>
<feature type="transmembrane region" description="Helical" evidence="1">
    <location>
        <begin position="66"/>
        <end position="85"/>
    </location>
</feature>
<proteinExistence type="predicted"/>
<accession>A0ABX7BFM9</accession>
<dbReference type="Proteomes" id="UP000595197">
    <property type="component" value="Chromosome"/>
</dbReference>
<feature type="domain" description="DUF6867" evidence="2">
    <location>
        <begin position="8"/>
        <end position="112"/>
    </location>
</feature>
<dbReference type="InterPro" id="IPR049201">
    <property type="entry name" value="DUF6867"/>
</dbReference>
<keyword evidence="1" id="KW-0812">Transmembrane</keyword>
<reference evidence="3" key="1">
    <citation type="submission" date="2021-02" db="EMBL/GenBank/DDBJ databases">
        <title>Skermanella TT6 skin isolate.</title>
        <authorList>
            <person name="Lee K."/>
            <person name="Ganzorig M."/>
        </authorList>
    </citation>
    <scope>NUCLEOTIDE SEQUENCE</scope>
    <source>
        <strain evidence="3">TT6</strain>
    </source>
</reference>
<gene>
    <name evidence="3" type="ORF">IGS68_11765</name>
</gene>
<name>A0ABX7BFM9_9PROT</name>
<sequence>MEQLLGTSIPVFIGLTVVLFGGAAFMTGQGMASKWRPMRTAFLYTALLGLGDRFLLYALFGGELLSVTGYVIHTAVLTVICIAAYRMTQARKMTKQYPWLYERSGLFGWREKNSAGGHAAVS</sequence>
<dbReference type="EMBL" id="CP067420">
    <property type="protein sequence ID" value="QQP92400.1"/>
    <property type="molecule type" value="Genomic_DNA"/>
</dbReference>
<evidence type="ECO:0000313" key="3">
    <source>
        <dbReference type="EMBL" id="QQP92400.1"/>
    </source>
</evidence>
<organism evidence="3 4">
    <name type="scientific">Skermanella cutis</name>
    <dbReference type="NCBI Taxonomy" id="2775420"/>
    <lineage>
        <taxon>Bacteria</taxon>
        <taxon>Pseudomonadati</taxon>
        <taxon>Pseudomonadota</taxon>
        <taxon>Alphaproteobacteria</taxon>
        <taxon>Rhodospirillales</taxon>
        <taxon>Azospirillaceae</taxon>
        <taxon>Skermanella</taxon>
    </lineage>
</organism>